<dbReference type="PANTHER" id="PTHR43201">
    <property type="entry name" value="ACYL-COA SYNTHETASE"/>
    <property type="match status" value="1"/>
</dbReference>
<dbReference type="Gene3D" id="3.30.300.30">
    <property type="match status" value="1"/>
</dbReference>
<dbReference type="Proteomes" id="UP000741863">
    <property type="component" value="Unassembled WGS sequence"/>
</dbReference>
<dbReference type="Gene3D" id="2.30.38.10">
    <property type="entry name" value="Luciferase, Domain 3"/>
    <property type="match status" value="1"/>
</dbReference>
<gene>
    <name evidence="5" type="ORF">JOD17_002514</name>
</gene>
<keyword evidence="6" id="KW-1185">Reference proteome</keyword>
<keyword evidence="2 5" id="KW-0436">Ligase</keyword>
<dbReference type="InterPro" id="IPR045851">
    <property type="entry name" value="AMP-bd_C_sf"/>
</dbReference>
<dbReference type="Pfam" id="PF13193">
    <property type="entry name" value="AMP-binding_C"/>
    <property type="match status" value="1"/>
</dbReference>
<evidence type="ECO:0000256" key="2">
    <source>
        <dbReference type="ARBA" id="ARBA00022598"/>
    </source>
</evidence>
<feature type="domain" description="AMP-binding enzyme C-terminal" evidence="4">
    <location>
        <begin position="450"/>
        <end position="526"/>
    </location>
</feature>
<evidence type="ECO:0000313" key="6">
    <source>
        <dbReference type="Proteomes" id="UP000741863"/>
    </source>
</evidence>
<reference evidence="5 6" key="1">
    <citation type="submission" date="2021-01" db="EMBL/GenBank/DDBJ databases">
        <title>Genomic Encyclopedia of Type Strains, Phase IV (KMG-IV): sequencing the most valuable type-strain genomes for metagenomic binning, comparative biology and taxonomic classification.</title>
        <authorList>
            <person name="Goeker M."/>
        </authorList>
    </citation>
    <scope>NUCLEOTIDE SEQUENCE [LARGE SCALE GENOMIC DNA]</scope>
    <source>
        <strain evidence="5 6">DSM 25540</strain>
    </source>
</reference>
<organism evidence="5 6">
    <name type="scientific">Geomicrobium sediminis</name>
    <dbReference type="NCBI Taxonomy" id="1347788"/>
    <lineage>
        <taxon>Bacteria</taxon>
        <taxon>Bacillati</taxon>
        <taxon>Bacillota</taxon>
        <taxon>Bacilli</taxon>
        <taxon>Bacillales</taxon>
        <taxon>Geomicrobium</taxon>
    </lineage>
</organism>
<dbReference type="PANTHER" id="PTHR43201:SF5">
    <property type="entry name" value="MEDIUM-CHAIN ACYL-COA LIGASE ACSF2, MITOCHONDRIAL"/>
    <property type="match status" value="1"/>
</dbReference>
<dbReference type="Pfam" id="PF00501">
    <property type="entry name" value="AMP-binding"/>
    <property type="match status" value="1"/>
</dbReference>
<accession>A0ABS2PDA9</accession>
<dbReference type="SUPFAM" id="SSF56801">
    <property type="entry name" value="Acetyl-CoA synthetase-like"/>
    <property type="match status" value="1"/>
</dbReference>
<comment type="similarity">
    <text evidence="1">Belongs to the ATP-dependent AMP-binding enzyme family.</text>
</comment>
<feature type="domain" description="AMP-dependent synthetase/ligase" evidence="3">
    <location>
        <begin position="30"/>
        <end position="399"/>
    </location>
</feature>
<dbReference type="Gene3D" id="3.40.50.980">
    <property type="match status" value="2"/>
</dbReference>
<name>A0ABS2PDA9_9BACL</name>
<dbReference type="EMBL" id="JAFBEC010000007">
    <property type="protein sequence ID" value="MBM7633420.1"/>
    <property type="molecule type" value="Genomic_DNA"/>
</dbReference>
<dbReference type="GO" id="GO:0016874">
    <property type="term" value="F:ligase activity"/>
    <property type="evidence" value="ECO:0007669"/>
    <property type="project" value="UniProtKB-KW"/>
</dbReference>
<dbReference type="InterPro" id="IPR025110">
    <property type="entry name" value="AMP-bd_C"/>
</dbReference>
<proteinExistence type="inferred from homology"/>
<evidence type="ECO:0000259" key="4">
    <source>
        <dbReference type="Pfam" id="PF13193"/>
    </source>
</evidence>
<protein>
    <submittedName>
        <fullName evidence="5">Cyclohexanecarboxylate-CoA ligase</fullName>
        <ecNumber evidence="5">6.2.1.-</ecNumber>
    </submittedName>
</protein>
<dbReference type="InterPro" id="IPR000873">
    <property type="entry name" value="AMP-dep_synth/lig_dom"/>
</dbReference>
<evidence type="ECO:0000313" key="5">
    <source>
        <dbReference type="EMBL" id="MBM7633420.1"/>
    </source>
</evidence>
<sequence>MTETNHVPPKTLQKYEKVWPNKTILDYLKQCVENSPNKEAIIDGRSRFTYSELYKKVERVALGLYHYGLRKGDVISVQLPNWNEFVIVHYAATMIGAITNPLIPIYRDREIGYMVKTASSKMIVIPDHFRGFCYTDMIERLRDEWPELDHVFVIGDEVPDEMKAFTELAEVNWEDTLDHQALETTLEPNDVTEIIFTLGTTGLPKGVMHTHNTLCMSTNYWIERLRLTDEDVMFMPSTFGHQTGFGYGVRLPTTIGGTAVYQDVWNPEQFLQSVEKERISFTASATPFLQDVVQFENVKSFNLKTLRAFVSLGAPIPRALVKEAKENVPFTILSGWGQTENGLVTLTKLDDSTEKLTETDGCPFPEMMIKTVDENGNECEANEEGSLLVKGPALFIGYLYQPELTASEFTDDWFITGDRATIDRDGYVRITGRDKDIIIRGGENIPVAYIENVLYEHPDIKGAQVVAVPDERLQEKACAIVEIVSQASHLTLSELQSYLKDKGVAKQYWPEYLEVIDEFPRTPSGKVQKYKLRDMLKTKA</sequence>
<comment type="caution">
    <text evidence="5">The sequence shown here is derived from an EMBL/GenBank/DDBJ whole genome shotgun (WGS) entry which is preliminary data.</text>
</comment>
<evidence type="ECO:0000259" key="3">
    <source>
        <dbReference type="Pfam" id="PF00501"/>
    </source>
</evidence>
<dbReference type="EC" id="6.2.1.-" evidence="5"/>
<dbReference type="RefSeq" id="WP_204698056.1">
    <property type="nucleotide sequence ID" value="NZ_JAFBEC010000007.1"/>
</dbReference>
<evidence type="ECO:0000256" key="1">
    <source>
        <dbReference type="ARBA" id="ARBA00006432"/>
    </source>
</evidence>